<keyword evidence="8" id="KW-1185">Reference proteome</keyword>
<gene>
    <name evidence="7" type="ORF">GTO91_16350</name>
</gene>
<dbReference type="InterPro" id="IPR001789">
    <property type="entry name" value="Sig_transdc_resp-reg_receiver"/>
</dbReference>
<dbReference type="GO" id="GO:0005886">
    <property type="term" value="C:plasma membrane"/>
    <property type="evidence" value="ECO:0007669"/>
    <property type="project" value="TreeGrafter"/>
</dbReference>
<dbReference type="OrthoDB" id="9783388at2"/>
<dbReference type="SUPFAM" id="SSF52172">
    <property type="entry name" value="CheY-like"/>
    <property type="match status" value="1"/>
</dbReference>
<evidence type="ECO:0000259" key="5">
    <source>
        <dbReference type="PROSITE" id="PS50110"/>
    </source>
</evidence>
<evidence type="ECO:0000256" key="2">
    <source>
        <dbReference type="ARBA" id="ARBA00024867"/>
    </source>
</evidence>
<dbReference type="SMART" id="SM00267">
    <property type="entry name" value="GGDEF"/>
    <property type="match status" value="1"/>
</dbReference>
<protein>
    <recommendedName>
        <fullName evidence="1">Stage 0 sporulation protein A homolog</fullName>
    </recommendedName>
</protein>
<dbReference type="SUPFAM" id="SSF55073">
    <property type="entry name" value="Nucleotide cyclase"/>
    <property type="match status" value="1"/>
</dbReference>
<dbReference type="Proteomes" id="UP000463470">
    <property type="component" value="Unassembled WGS sequence"/>
</dbReference>
<proteinExistence type="predicted"/>
<keyword evidence="3" id="KW-0597">Phosphoprotein</keyword>
<dbReference type="InterPro" id="IPR029787">
    <property type="entry name" value="Nucleotide_cyclase"/>
</dbReference>
<dbReference type="InterPro" id="IPR043128">
    <property type="entry name" value="Rev_trsase/Diguanyl_cyclase"/>
</dbReference>
<dbReference type="PANTHER" id="PTHR45138:SF9">
    <property type="entry name" value="DIGUANYLATE CYCLASE DGCM-RELATED"/>
    <property type="match status" value="1"/>
</dbReference>
<dbReference type="SMART" id="SM00448">
    <property type="entry name" value="REC"/>
    <property type="match status" value="1"/>
</dbReference>
<feature type="modified residue" description="4-aspartylphosphate" evidence="3">
    <location>
        <position position="52"/>
    </location>
</feature>
<evidence type="ECO:0000256" key="1">
    <source>
        <dbReference type="ARBA" id="ARBA00018672"/>
    </source>
</evidence>
<keyword evidence="4" id="KW-0175">Coiled coil</keyword>
<feature type="coiled-coil region" evidence="4">
    <location>
        <begin position="128"/>
        <end position="155"/>
    </location>
</feature>
<evidence type="ECO:0000313" key="8">
    <source>
        <dbReference type="Proteomes" id="UP000463470"/>
    </source>
</evidence>
<dbReference type="Gene3D" id="3.30.70.270">
    <property type="match status" value="1"/>
</dbReference>
<dbReference type="GO" id="GO:0043709">
    <property type="term" value="P:cell adhesion involved in single-species biofilm formation"/>
    <property type="evidence" value="ECO:0007669"/>
    <property type="project" value="TreeGrafter"/>
</dbReference>
<dbReference type="FunFam" id="3.30.70.270:FF:000001">
    <property type="entry name" value="Diguanylate cyclase domain protein"/>
    <property type="match status" value="1"/>
</dbReference>
<dbReference type="RefSeq" id="WP_161259797.1">
    <property type="nucleotide sequence ID" value="NZ_WXEY01000030.1"/>
</dbReference>
<dbReference type="PROSITE" id="PS50110">
    <property type="entry name" value="RESPONSE_REGULATORY"/>
    <property type="match status" value="1"/>
</dbReference>
<dbReference type="GO" id="GO:0000160">
    <property type="term" value="P:phosphorelay signal transduction system"/>
    <property type="evidence" value="ECO:0007669"/>
    <property type="project" value="InterPro"/>
</dbReference>
<dbReference type="AlphaFoldDB" id="A0A845L7L5"/>
<comment type="caution">
    <text evidence="7">The sequence shown here is derived from an EMBL/GenBank/DDBJ whole genome shotgun (WGS) entry which is preliminary data.</text>
</comment>
<dbReference type="Pfam" id="PF00990">
    <property type="entry name" value="GGDEF"/>
    <property type="match status" value="1"/>
</dbReference>
<dbReference type="Gene3D" id="3.40.50.2300">
    <property type="match status" value="1"/>
</dbReference>
<dbReference type="Pfam" id="PF00072">
    <property type="entry name" value="Response_reg"/>
    <property type="match status" value="1"/>
</dbReference>
<dbReference type="InterPro" id="IPR050469">
    <property type="entry name" value="Diguanylate_Cyclase"/>
</dbReference>
<evidence type="ECO:0000259" key="6">
    <source>
        <dbReference type="PROSITE" id="PS50887"/>
    </source>
</evidence>
<sequence>MGILIIDDAEDIRLYLQAVLASDGYEVYSTASAREALALLLDGPSIDLILLDVIMPEIDGIELCQRIKSDAAWRDIPVIMVTALTNMEDLDRAFAAGAMDYIIKPVKKRELLARIRSALALKTEMDRRKAREEELLRVTAELEEAVRKLQNLSSLDGLTGLANRRRFDEYLASEWKRAIRNGTPMSLILFDIDWFKPYNDTYGHIQGDDCLKAIASLMPEVVRRSSDLVCRYGGEEFAVILPDTSQEGALAVAESIRGAVSEAGIEHRQSPLHRVTVSVGVATAYPSPSSEPKTLIGYADEALYEAKHQGRNRTVEIAEIHRSR</sequence>
<dbReference type="InterPro" id="IPR011006">
    <property type="entry name" value="CheY-like_superfamily"/>
</dbReference>
<evidence type="ECO:0000313" key="7">
    <source>
        <dbReference type="EMBL" id="MZP31279.1"/>
    </source>
</evidence>
<dbReference type="NCBIfam" id="TIGR00254">
    <property type="entry name" value="GGDEF"/>
    <property type="match status" value="1"/>
</dbReference>
<organism evidence="7 8">
    <name type="scientific">Heliomicrobium undosum</name>
    <dbReference type="NCBI Taxonomy" id="121734"/>
    <lineage>
        <taxon>Bacteria</taxon>
        <taxon>Bacillati</taxon>
        <taxon>Bacillota</taxon>
        <taxon>Clostridia</taxon>
        <taxon>Eubacteriales</taxon>
        <taxon>Heliobacteriaceae</taxon>
        <taxon>Heliomicrobium</taxon>
    </lineage>
</organism>
<dbReference type="GO" id="GO:0052621">
    <property type="term" value="F:diguanylate cyclase activity"/>
    <property type="evidence" value="ECO:0007669"/>
    <property type="project" value="TreeGrafter"/>
</dbReference>
<dbReference type="InterPro" id="IPR000160">
    <property type="entry name" value="GGDEF_dom"/>
</dbReference>
<dbReference type="PROSITE" id="PS50887">
    <property type="entry name" value="GGDEF"/>
    <property type="match status" value="1"/>
</dbReference>
<dbReference type="EMBL" id="WXEY01000030">
    <property type="protein sequence ID" value="MZP31279.1"/>
    <property type="molecule type" value="Genomic_DNA"/>
</dbReference>
<dbReference type="CDD" id="cd01949">
    <property type="entry name" value="GGDEF"/>
    <property type="match status" value="1"/>
</dbReference>
<feature type="domain" description="GGDEF" evidence="6">
    <location>
        <begin position="183"/>
        <end position="319"/>
    </location>
</feature>
<dbReference type="PANTHER" id="PTHR45138">
    <property type="entry name" value="REGULATORY COMPONENTS OF SENSORY TRANSDUCTION SYSTEM"/>
    <property type="match status" value="1"/>
</dbReference>
<evidence type="ECO:0000256" key="4">
    <source>
        <dbReference type="SAM" id="Coils"/>
    </source>
</evidence>
<comment type="function">
    <text evidence="2">May play the central regulatory role in sporulation. It may be an element of the effector pathway responsible for the activation of sporulation genes in response to nutritional stress. Spo0A may act in concert with spo0H (a sigma factor) to control the expression of some genes that are critical to the sporulation process.</text>
</comment>
<feature type="domain" description="Response regulatory" evidence="5">
    <location>
        <begin position="2"/>
        <end position="119"/>
    </location>
</feature>
<accession>A0A845L7L5</accession>
<evidence type="ECO:0000256" key="3">
    <source>
        <dbReference type="PROSITE-ProRule" id="PRU00169"/>
    </source>
</evidence>
<reference evidence="7 8" key="1">
    <citation type="submission" date="2020-01" db="EMBL/GenBank/DDBJ databases">
        <title>Whole-genome sequence of Heliobacterium undosum DSM 13378.</title>
        <authorList>
            <person name="Kyndt J.A."/>
            <person name="Meyer T.E."/>
        </authorList>
    </citation>
    <scope>NUCLEOTIDE SEQUENCE [LARGE SCALE GENOMIC DNA]</scope>
    <source>
        <strain evidence="7 8">DSM 13378</strain>
    </source>
</reference>
<dbReference type="GO" id="GO:1902201">
    <property type="term" value="P:negative regulation of bacterial-type flagellum-dependent cell motility"/>
    <property type="evidence" value="ECO:0007669"/>
    <property type="project" value="TreeGrafter"/>
</dbReference>
<name>A0A845L7L5_9FIRM</name>